<name>A0ABN7VFP8_GIGMA</name>
<dbReference type="Proteomes" id="UP000789901">
    <property type="component" value="Unassembled WGS sequence"/>
</dbReference>
<evidence type="ECO:0000256" key="1">
    <source>
        <dbReference type="SAM" id="MobiDB-lite"/>
    </source>
</evidence>
<reference evidence="2 3" key="1">
    <citation type="submission" date="2021-06" db="EMBL/GenBank/DDBJ databases">
        <authorList>
            <person name="Kallberg Y."/>
            <person name="Tangrot J."/>
            <person name="Rosling A."/>
        </authorList>
    </citation>
    <scope>NUCLEOTIDE SEQUENCE [LARGE SCALE GENOMIC DNA]</scope>
    <source>
        <strain evidence="2 3">120-4 pot B 10/14</strain>
    </source>
</reference>
<keyword evidence="3" id="KW-1185">Reference proteome</keyword>
<evidence type="ECO:0000313" key="2">
    <source>
        <dbReference type="EMBL" id="CAG8767824.1"/>
    </source>
</evidence>
<dbReference type="EMBL" id="CAJVQB010014341">
    <property type="protein sequence ID" value="CAG8767824.1"/>
    <property type="molecule type" value="Genomic_DNA"/>
</dbReference>
<feature type="region of interest" description="Disordered" evidence="1">
    <location>
        <begin position="62"/>
        <end position="84"/>
    </location>
</feature>
<gene>
    <name evidence="2" type="ORF">GMARGA_LOCUS18189</name>
</gene>
<comment type="caution">
    <text evidence="2">The sequence shown here is derived from an EMBL/GenBank/DDBJ whole genome shotgun (WGS) entry which is preliminary data.</text>
</comment>
<organism evidence="2 3">
    <name type="scientific">Gigaspora margarita</name>
    <dbReference type="NCBI Taxonomy" id="4874"/>
    <lineage>
        <taxon>Eukaryota</taxon>
        <taxon>Fungi</taxon>
        <taxon>Fungi incertae sedis</taxon>
        <taxon>Mucoromycota</taxon>
        <taxon>Glomeromycotina</taxon>
        <taxon>Glomeromycetes</taxon>
        <taxon>Diversisporales</taxon>
        <taxon>Gigasporaceae</taxon>
        <taxon>Gigaspora</taxon>
    </lineage>
</organism>
<evidence type="ECO:0000313" key="3">
    <source>
        <dbReference type="Proteomes" id="UP000789901"/>
    </source>
</evidence>
<proteinExistence type="predicted"/>
<protein>
    <submittedName>
        <fullName evidence="2">5268_t:CDS:1</fullName>
    </submittedName>
</protein>
<accession>A0ABN7VFP8</accession>
<sequence length="84" mass="9962">MLAHDIKGLKPSGKKATWFRDLETKIISELMTKKIRQELIKESGKTEVGRISKKRDKNKIEIEHWNKDNNKKNSIQEDPKLKRY</sequence>